<dbReference type="RefSeq" id="XP_004352830.1">
    <property type="nucleotide sequence ID" value="XM_004352778.1"/>
</dbReference>
<feature type="compositionally biased region" description="Basic and acidic residues" evidence="1">
    <location>
        <begin position="17"/>
        <end position="41"/>
    </location>
</feature>
<feature type="region of interest" description="Disordered" evidence="1">
    <location>
        <begin position="17"/>
        <end position="54"/>
    </location>
</feature>
<protein>
    <submittedName>
        <fullName evidence="2">Uncharacterized protein</fullName>
    </submittedName>
</protein>
<proteinExistence type="predicted"/>
<dbReference type="GeneID" id="14924275"/>
<dbReference type="VEuPathDB" id="AmoebaDB:ACA1_068860"/>
<dbReference type="EMBL" id="KB007857">
    <property type="protein sequence ID" value="ELR23302.1"/>
    <property type="molecule type" value="Genomic_DNA"/>
</dbReference>
<keyword evidence="3" id="KW-1185">Reference proteome</keyword>
<evidence type="ECO:0000256" key="1">
    <source>
        <dbReference type="SAM" id="MobiDB-lite"/>
    </source>
</evidence>
<gene>
    <name evidence="2" type="ORF">ACA1_068860</name>
</gene>
<accession>L8HDJ3</accession>
<sequence>MRTTSLLEVFDESEYKNECDADTREKKKKSENEEELQKTPEAEGSSTSSSQGEAVEDIQAELIDEVSALTAISVLDFRDISCVHFGAMIHKSLRLIVSFCHLAAHSCDVDDPADPTEREAGHDPRQGKEEGAALLFELMQSAKQMLSVGMSLLQIFKQRRAWTEVEERRQNAYAAKQQDGVDEERRRTFLFILRSVINALKRFTAWRQGLLPAAAPVVGRDQVVEERPVESDVHLLGSPIEGSGHAAAEVELDGVGQLEAVIRTLGEDAASDHVATAAAEPKRKFDEQQAVTELLDDHIITGLLGEVANQEVPHLAEEVRRPLADAPAADMLLHQGQDLCRLVDVLREACQTGAVPSWQDLAGLVLVLVRSSRGVATALSQGTTTRRRLLALECAVVRLMGEAVRHARGMAGLMQIAAAAAQQRHEDLVEGYRAAVHEVRHGLRLRLGDLLSAVGQLLTAVHHEFSAIRP</sequence>
<dbReference type="AlphaFoldDB" id="L8HDJ3"/>
<evidence type="ECO:0000313" key="3">
    <source>
        <dbReference type="Proteomes" id="UP000011083"/>
    </source>
</evidence>
<organism evidence="2 3">
    <name type="scientific">Acanthamoeba castellanii (strain ATCC 30010 / Neff)</name>
    <dbReference type="NCBI Taxonomy" id="1257118"/>
    <lineage>
        <taxon>Eukaryota</taxon>
        <taxon>Amoebozoa</taxon>
        <taxon>Discosea</taxon>
        <taxon>Longamoebia</taxon>
        <taxon>Centramoebida</taxon>
        <taxon>Acanthamoebidae</taxon>
        <taxon>Acanthamoeba</taxon>
    </lineage>
</organism>
<dbReference type="KEGG" id="acan:ACA1_068860"/>
<reference evidence="2 3" key="1">
    <citation type="journal article" date="2013" name="Genome Biol.">
        <title>Genome of Acanthamoeba castellanii highlights extensive lateral gene transfer and early evolution of tyrosine kinase signaling.</title>
        <authorList>
            <person name="Clarke M."/>
            <person name="Lohan A.J."/>
            <person name="Liu B."/>
            <person name="Lagkouvardos I."/>
            <person name="Roy S."/>
            <person name="Zafar N."/>
            <person name="Bertelli C."/>
            <person name="Schilde C."/>
            <person name="Kianianmomeni A."/>
            <person name="Burglin T.R."/>
            <person name="Frech C."/>
            <person name="Turcotte B."/>
            <person name="Kopec K.O."/>
            <person name="Synnott J.M."/>
            <person name="Choo C."/>
            <person name="Paponov I."/>
            <person name="Finkler A."/>
            <person name="Soon Heng Tan C."/>
            <person name="Hutchins A.P."/>
            <person name="Weinmeier T."/>
            <person name="Rattei T."/>
            <person name="Chu J.S."/>
            <person name="Gimenez G."/>
            <person name="Irimia M."/>
            <person name="Rigden D.J."/>
            <person name="Fitzpatrick D.A."/>
            <person name="Lorenzo-Morales J."/>
            <person name="Bateman A."/>
            <person name="Chiu C.H."/>
            <person name="Tang P."/>
            <person name="Hegemann P."/>
            <person name="Fromm H."/>
            <person name="Raoult D."/>
            <person name="Greub G."/>
            <person name="Miranda-Saavedra D."/>
            <person name="Chen N."/>
            <person name="Nash P."/>
            <person name="Ginger M.L."/>
            <person name="Horn M."/>
            <person name="Schaap P."/>
            <person name="Caler L."/>
            <person name="Loftus B."/>
        </authorList>
    </citation>
    <scope>NUCLEOTIDE SEQUENCE [LARGE SCALE GENOMIC DNA]</scope>
    <source>
        <strain evidence="2 3">Neff</strain>
    </source>
</reference>
<name>L8HDJ3_ACACF</name>
<dbReference type="Proteomes" id="UP000011083">
    <property type="component" value="Unassembled WGS sequence"/>
</dbReference>
<evidence type="ECO:0000313" key="2">
    <source>
        <dbReference type="EMBL" id="ELR23302.1"/>
    </source>
</evidence>